<dbReference type="Pfam" id="PF21993">
    <property type="entry name" value="TetR_C_13_2"/>
    <property type="match status" value="1"/>
</dbReference>
<comment type="caution">
    <text evidence="6">The sequence shown here is derived from an EMBL/GenBank/DDBJ whole genome shotgun (WGS) entry which is preliminary data.</text>
</comment>
<evidence type="ECO:0000256" key="2">
    <source>
        <dbReference type="ARBA" id="ARBA00023125"/>
    </source>
</evidence>
<reference evidence="6 7" key="1">
    <citation type="submission" date="2021-01" db="EMBL/GenBank/DDBJ databases">
        <title>WGS of actinomycetes isolated from Thailand.</title>
        <authorList>
            <person name="Thawai C."/>
        </authorList>
    </citation>
    <scope>NUCLEOTIDE SEQUENCE [LARGE SCALE GENOMIC DNA]</scope>
    <source>
        <strain evidence="6 7">LPG 2</strain>
    </source>
</reference>
<evidence type="ECO:0000256" key="3">
    <source>
        <dbReference type="ARBA" id="ARBA00023163"/>
    </source>
</evidence>
<evidence type="ECO:0000259" key="5">
    <source>
        <dbReference type="PROSITE" id="PS50977"/>
    </source>
</evidence>
<protein>
    <submittedName>
        <fullName evidence="6">TetR/AcrR family transcriptional regulator</fullName>
    </submittedName>
</protein>
<dbReference type="InterPro" id="IPR054156">
    <property type="entry name" value="YxaF_TetR_C"/>
</dbReference>
<dbReference type="RefSeq" id="WP_201955141.1">
    <property type="nucleotide sequence ID" value="NZ_JAERRJ010000015.1"/>
</dbReference>
<dbReference type="InterPro" id="IPR001647">
    <property type="entry name" value="HTH_TetR"/>
</dbReference>
<feature type="DNA-binding region" description="H-T-H motif" evidence="4">
    <location>
        <begin position="29"/>
        <end position="48"/>
    </location>
</feature>
<sequence>MGKKGADTRYRLLEGARSLIESRGYFGTGLNQILEVSGAPRGSLYFHFPGGKDQLIAEAIEQAGAEITAVIETTAAPDARAYLEAMADLLGERLEQSDWSKGCPVAGVALDAASANDSVQQACSAAYQRWESALRERLAGYGHPEPDRLALAALALIEGGLLLARTHRDRAPLRRLAATFETLV</sequence>
<dbReference type="SUPFAM" id="SSF46689">
    <property type="entry name" value="Homeodomain-like"/>
    <property type="match status" value="1"/>
</dbReference>
<dbReference type="SUPFAM" id="SSF48498">
    <property type="entry name" value="Tetracyclin repressor-like, C-terminal domain"/>
    <property type="match status" value="1"/>
</dbReference>
<keyword evidence="3" id="KW-0804">Transcription</keyword>
<keyword evidence="2 4" id="KW-0238">DNA-binding</keyword>
<proteinExistence type="predicted"/>
<dbReference type="Gene3D" id="1.10.357.10">
    <property type="entry name" value="Tetracycline Repressor, domain 2"/>
    <property type="match status" value="1"/>
</dbReference>
<dbReference type="EMBL" id="JAERRJ010000015">
    <property type="protein sequence ID" value="MBL1079215.1"/>
    <property type="molecule type" value="Genomic_DNA"/>
</dbReference>
<evidence type="ECO:0000256" key="1">
    <source>
        <dbReference type="ARBA" id="ARBA00023015"/>
    </source>
</evidence>
<keyword evidence="7" id="KW-1185">Reference proteome</keyword>
<organism evidence="6 7">
    <name type="scientific">Nocardia acididurans</name>
    <dbReference type="NCBI Taxonomy" id="2802282"/>
    <lineage>
        <taxon>Bacteria</taxon>
        <taxon>Bacillati</taxon>
        <taxon>Actinomycetota</taxon>
        <taxon>Actinomycetes</taxon>
        <taxon>Mycobacteriales</taxon>
        <taxon>Nocardiaceae</taxon>
        <taxon>Nocardia</taxon>
    </lineage>
</organism>
<keyword evidence="1" id="KW-0805">Transcription regulation</keyword>
<evidence type="ECO:0000313" key="6">
    <source>
        <dbReference type="EMBL" id="MBL1079215.1"/>
    </source>
</evidence>
<accession>A0ABS1MGQ1</accession>
<feature type="domain" description="HTH tetR-type" evidence="5">
    <location>
        <begin position="6"/>
        <end position="66"/>
    </location>
</feature>
<name>A0ABS1MGQ1_9NOCA</name>
<dbReference type="PROSITE" id="PS50977">
    <property type="entry name" value="HTH_TETR_2"/>
    <property type="match status" value="1"/>
</dbReference>
<dbReference type="PANTHER" id="PTHR47506">
    <property type="entry name" value="TRANSCRIPTIONAL REGULATORY PROTEIN"/>
    <property type="match status" value="1"/>
</dbReference>
<dbReference type="InterPro" id="IPR036271">
    <property type="entry name" value="Tet_transcr_reg_TetR-rel_C_sf"/>
</dbReference>
<gene>
    <name evidence="6" type="ORF">JK358_32900</name>
</gene>
<dbReference type="PANTHER" id="PTHR47506:SF3">
    <property type="entry name" value="HTH-TYPE TRANSCRIPTIONAL REGULATOR LMRA"/>
    <property type="match status" value="1"/>
</dbReference>
<evidence type="ECO:0000256" key="4">
    <source>
        <dbReference type="PROSITE-ProRule" id="PRU00335"/>
    </source>
</evidence>
<dbReference type="InterPro" id="IPR009057">
    <property type="entry name" value="Homeodomain-like_sf"/>
</dbReference>
<evidence type="ECO:0000313" key="7">
    <source>
        <dbReference type="Proteomes" id="UP000602198"/>
    </source>
</evidence>
<dbReference type="Proteomes" id="UP000602198">
    <property type="component" value="Unassembled WGS sequence"/>
</dbReference>
<dbReference type="Pfam" id="PF00440">
    <property type="entry name" value="TetR_N"/>
    <property type="match status" value="1"/>
</dbReference>
<dbReference type="PRINTS" id="PR00455">
    <property type="entry name" value="HTHTETR"/>
</dbReference>